<dbReference type="Proteomes" id="UP000492821">
    <property type="component" value="Unassembled WGS sequence"/>
</dbReference>
<evidence type="ECO:0000313" key="3">
    <source>
        <dbReference type="WBParaSite" id="Pan_g17850.t1"/>
    </source>
</evidence>
<reference evidence="3" key="2">
    <citation type="submission" date="2020-10" db="UniProtKB">
        <authorList>
            <consortium name="WormBaseParasite"/>
        </authorList>
    </citation>
    <scope>IDENTIFICATION</scope>
</reference>
<keyword evidence="2" id="KW-1185">Reference proteome</keyword>
<protein>
    <submittedName>
        <fullName evidence="3">Nucleocapsid protein</fullName>
    </submittedName>
</protein>
<proteinExistence type="predicted"/>
<evidence type="ECO:0000256" key="1">
    <source>
        <dbReference type="SAM" id="MobiDB-lite"/>
    </source>
</evidence>
<dbReference type="AlphaFoldDB" id="A0A7E4V9R4"/>
<name>A0A7E4V9R4_PANRE</name>
<accession>A0A7E4V9R4</accession>
<evidence type="ECO:0000313" key="2">
    <source>
        <dbReference type="Proteomes" id="UP000492821"/>
    </source>
</evidence>
<dbReference type="WBParaSite" id="Pan_g17850.t1">
    <property type="protein sequence ID" value="Pan_g17850.t1"/>
    <property type="gene ID" value="Pan_g17850"/>
</dbReference>
<feature type="region of interest" description="Disordered" evidence="1">
    <location>
        <begin position="1"/>
        <end position="57"/>
    </location>
</feature>
<organism evidence="2 3">
    <name type="scientific">Panagrellus redivivus</name>
    <name type="common">Microworm</name>
    <dbReference type="NCBI Taxonomy" id="6233"/>
    <lineage>
        <taxon>Eukaryota</taxon>
        <taxon>Metazoa</taxon>
        <taxon>Ecdysozoa</taxon>
        <taxon>Nematoda</taxon>
        <taxon>Chromadorea</taxon>
        <taxon>Rhabditida</taxon>
        <taxon>Tylenchina</taxon>
        <taxon>Panagrolaimomorpha</taxon>
        <taxon>Panagrolaimoidea</taxon>
        <taxon>Panagrolaimidae</taxon>
        <taxon>Panagrellus</taxon>
    </lineage>
</organism>
<reference evidence="2" key="1">
    <citation type="journal article" date="2013" name="Genetics">
        <title>The draft genome and transcriptome of Panagrellus redivivus are shaped by the harsh demands of a free-living lifestyle.</title>
        <authorList>
            <person name="Srinivasan J."/>
            <person name="Dillman A.R."/>
            <person name="Macchietto M.G."/>
            <person name="Heikkinen L."/>
            <person name="Lakso M."/>
            <person name="Fracchia K.M."/>
            <person name="Antoshechkin I."/>
            <person name="Mortazavi A."/>
            <person name="Wong G."/>
            <person name="Sternberg P.W."/>
        </authorList>
    </citation>
    <scope>NUCLEOTIDE SEQUENCE [LARGE SCALE GENOMIC DNA]</scope>
    <source>
        <strain evidence="2">MT8872</strain>
    </source>
</reference>
<sequence>MSDLSSNGDYESDELDDVPTSSSASRSRKRPANRGAPSVSVPHKKPKAKSAETNMSPIDTAVKNIGERSRTIQEREKQDLINRFKGVCQRRTYRDDTGRVLPKYPSAPPFNSPQGNQYQELEPSLQSIGARIAAGLNGSGQIPTFFHHGLHTDYSKKEQMFMIDKQSTYYLPAATIKNDDNAYDLVTSRAVAAIPLIVDTRIWQTMKAYIEDAAMVPPTLKKSVLTMAYHTLCTIAGFGEGIYANGATEDILRRGQNPNVVPMGDETKFIGSYKQAEELLGMQAPRLVVVMLYNSFFRVGRHDQPDYGIKKIVAAGLLEMARFYPNDAMPSNSVSLPGFHSLIASLFFKMAIHNTCHERFFYYLNNPGHTFNLIGMLKTADLHVFSPAYYGGAQVCGSRAVMNILDMLHQAEDMTESKQQLDDFIKAVTENNNLGFIRFGSMSHRFFDTDQNTLPSYINTIVNDCSAWAAALQAAKRTIRSPVMSELPAFDFHGLANRNNNILWTKIYEARINLLFKTFNYLYLPHRPLNNV</sequence>